<sequence>MALGKLTHYTIDLLLLSMLFAGIRRDTGYYLDPSQFSSYDVRRYLAKYLSYGEKAYDYFLTLIKYTGYFKLQRFNNIKRFVNDVNTTLNSGDRIQPLHDEEDFTEINSNHYS</sequence>
<dbReference type="GO" id="GO:0005737">
    <property type="term" value="C:cytoplasm"/>
    <property type="evidence" value="ECO:0007669"/>
    <property type="project" value="TreeGrafter"/>
</dbReference>
<feature type="chain" id="PRO_5043618887" description="DUF1748-domain-containing protein" evidence="1">
    <location>
        <begin position="29"/>
        <end position="112"/>
    </location>
</feature>
<name>A0AAV5QFF0_9ASCO</name>
<dbReference type="PANTHER" id="PTHR28075">
    <property type="entry name" value="CHROMOSOME 16, WHOLE GENOME SHOTGUN SEQUENCE"/>
    <property type="match status" value="1"/>
</dbReference>
<dbReference type="InterPro" id="IPR013726">
    <property type="entry name" value="Mitofissin"/>
</dbReference>
<dbReference type="PANTHER" id="PTHR28075:SF1">
    <property type="entry name" value="DUF1748-DOMAIN-CONTAINING PROTEIN"/>
    <property type="match status" value="1"/>
</dbReference>
<reference evidence="2 3" key="1">
    <citation type="journal article" date="2023" name="Elife">
        <title>Identification of key yeast species and microbe-microbe interactions impacting larval growth of Drosophila in the wild.</title>
        <authorList>
            <person name="Mure A."/>
            <person name="Sugiura Y."/>
            <person name="Maeda R."/>
            <person name="Honda K."/>
            <person name="Sakurai N."/>
            <person name="Takahashi Y."/>
            <person name="Watada M."/>
            <person name="Katoh T."/>
            <person name="Gotoh A."/>
            <person name="Gotoh Y."/>
            <person name="Taniguchi I."/>
            <person name="Nakamura K."/>
            <person name="Hayashi T."/>
            <person name="Katayama T."/>
            <person name="Uemura T."/>
            <person name="Hattori Y."/>
        </authorList>
    </citation>
    <scope>NUCLEOTIDE SEQUENCE [LARGE SCALE GENOMIC DNA]</scope>
    <source>
        <strain evidence="2 3">SC-9</strain>
    </source>
</reference>
<comment type="caution">
    <text evidence="2">The sequence shown here is derived from an EMBL/GenBank/DDBJ whole genome shotgun (WGS) entry which is preliminary data.</text>
</comment>
<dbReference type="GeneID" id="90071437"/>
<feature type="signal peptide" evidence="1">
    <location>
        <begin position="1"/>
        <end position="28"/>
    </location>
</feature>
<evidence type="ECO:0000256" key="1">
    <source>
        <dbReference type="SAM" id="SignalP"/>
    </source>
</evidence>
<gene>
    <name evidence="2" type="ORF">DASC09_007830</name>
</gene>
<dbReference type="Pfam" id="PF08520">
    <property type="entry name" value="Mitofissin"/>
    <property type="match status" value="1"/>
</dbReference>
<dbReference type="EMBL" id="BTFZ01000001">
    <property type="protein sequence ID" value="GMM33458.1"/>
    <property type="molecule type" value="Genomic_DNA"/>
</dbReference>
<dbReference type="Proteomes" id="UP001360560">
    <property type="component" value="Unassembled WGS sequence"/>
</dbReference>
<dbReference type="RefSeq" id="XP_064850458.1">
    <property type="nucleotide sequence ID" value="XM_064994386.1"/>
</dbReference>
<dbReference type="AlphaFoldDB" id="A0AAV5QFF0"/>
<accession>A0AAV5QFF0</accession>
<keyword evidence="1" id="KW-0732">Signal</keyword>
<evidence type="ECO:0000313" key="3">
    <source>
        <dbReference type="Proteomes" id="UP001360560"/>
    </source>
</evidence>
<organism evidence="2 3">
    <name type="scientific">Saccharomycopsis crataegensis</name>
    <dbReference type="NCBI Taxonomy" id="43959"/>
    <lineage>
        <taxon>Eukaryota</taxon>
        <taxon>Fungi</taxon>
        <taxon>Dikarya</taxon>
        <taxon>Ascomycota</taxon>
        <taxon>Saccharomycotina</taxon>
        <taxon>Saccharomycetes</taxon>
        <taxon>Saccharomycopsidaceae</taxon>
        <taxon>Saccharomycopsis</taxon>
    </lineage>
</organism>
<evidence type="ECO:0000313" key="2">
    <source>
        <dbReference type="EMBL" id="GMM33458.1"/>
    </source>
</evidence>
<evidence type="ECO:0008006" key="4">
    <source>
        <dbReference type="Google" id="ProtNLM"/>
    </source>
</evidence>
<keyword evidence="3" id="KW-1185">Reference proteome</keyword>
<proteinExistence type="predicted"/>
<protein>
    <recommendedName>
        <fullName evidence="4">DUF1748-domain-containing protein</fullName>
    </recommendedName>
</protein>